<feature type="transmembrane region" description="Helical" evidence="1">
    <location>
        <begin position="22"/>
        <end position="46"/>
    </location>
</feature>
<keyword evidence="1" id="KW-0812">Transmembrane</keyword>
<accession>A0ABD0KDC1</accession>
<dbReference type="EMBL" id="JACVVK020000199">
    <property type="protein sequence ID" value="KAK7485115.1"/>
    <property type="molecule type" value="Genomic_DNA"/>
</dbReference>
<reference evidence="2 3" key="1">
    <citation type="journal article" date="2023" name="Sci. Data">
        <title>Genome assembly of the Korean intertidal mud-creeper Batillaria attramentaria.</title>
        <authorList>
            <person name="Patra A.K."/>
            <person name="Ho P.T."/>
            <person name="Jun S."/>
            <person name="Lee S.J."/>
            <person name="Kim Y."/>
            <person name="Won Y.J."/>
        </authorList>
    </citation>
    <scope>NUCLEOTIDE SEQUENCE [LARGE SCALE GENOMIC DNA]</scope>
    <source>
        <strain evidence="2">Wonlab-2016</strain>
    </source>
</reference>
<evidence type="ECO:0000313" key="3">
    <source>
        <dbReference type="Proteomes" id="UP001519460"/>
    </source>
</evidence>
<sequence>MGFFSQLGLLLWKNFLLQRRKICVSIFEVILPIVFAVIILIIRIAAKPKEFDRPIYYDSKPVRSSDFRYRYMDPDVEVGFTPNTALTRRIMADVVQNLEGTLTKQLETFVVGK</sequence>
<gene>
    <name evidence="2" type="ORF">BaRGS_00023655</name>
</gene>
<organism evidence="2 3">
    <name type="scientific">Batillaria attramentaria</name>
    <dbReference type="NCBI Taxonomy" id="370345"/>
    <lineage>
        <taxon>Eukaryota</taxon>
        <taxon>Metazoa</taxon>
        <taxon>Spiralia</taxon>
        <taxon>Lophotrochozoa</taxon>
        <taxon>Mollusca</taxon>
        <taxon>Gastropoda</taxon>
        <taxon>Caenogastropoda</taxon>
        <taxon>Sorbeoconcha</taxon>
        <taxon>Cerithioidea</taxon>
        <taxon>Batillariidae</taxon>
        <taxon>Batillaria</taxon>
    </lineage>
</organism>
<proteinExistence type="predicted"/>
<comment type="caution">
    <text evidence="2">The sequence shown here is derived from an EMBL/GenBank/DDBJ whole genome shotgun (WGS) entry which is preliminary data.</text>
</comment>
<evidence type="ECO:0000256" key="1">
    <source>
        <dbReference type="SAM" id="Phobius"/>
    </source>
</evidence>
<keyword evidence="3" id="KW-1185">Reference proteome</keyword>
<dbReference type="AlphaFoldDB" id="A0ABD0KDC1"/>
<dbReference type="Proteomes" id="UP001519460">
    <property type="component" value="Unassembled WGS sequence"/>
</dbReference>
<keyword evidence="1" id="KW-1133">Transmembrane helix</keyword>
<name>A0ABD0KDC1_9CAEN</name>
<keyword evidence="1" id="KW-0472">Membrane</keyword>
<protein>
    <submittedName>
        <fullName evidence="2">Uncharacterized protein</fullName>
    </submittedName>
</protein>
<evidence type="ECO:0000313" key="2">
    <source>
        <dbReference type="EMBL" id="KAK7485115.1"/>
    </source>
</evidence>